<dbReference type="InterPro" id="IPR046342">
    <property type="entry name" value="CBS_dom_sf"/>
</dbReference>
<keyword evidence="3" id="KW-0677">Repeat</keyword>
<dbReference type="GO" id="GO:0010960">
    <property type="term" value="P:magnesium ion homeostasis"/>
    <property type="evidence" value="ECO:0007669"/>
    <property type="project" value="InterPro"/>
</dbReference>
<comment type="caution">
    <text evidence="12">The sequence shown here is derived from an EMBL/GenBank/DDBJ whole genome shotgun (WGS) entry which is preliminary data.</text>
</comment>
<evidence type="ECO:0000256" key="8">
    <source>
        <dbReference type="SAM" id="MobiDB-lite"/>
    </source>
</evidence>
<dbReference type="EMBL" id="JWZX01000273">
    <property type="protein sequence ID" value="KOO53351.1"/>
    <property type="molecule type" value="Genomic_DNA"/>
</dbReference>
<evidence type="ECO:0000256" key="5">
    <source>
        <dbReference type="ARBA" id="ARBA00023136"/>
    </source>
</evidence>
<dbReference type="Proteomes" id="UP000037460">
    <property type="component" value="Unassembled WGS sequence"/>
</dbReference>
<gene>
    <name evidence="12" type="ORF">Ctob_010451</name>
</gene>
<feature type="domain" description="CBS" evidence="10">
    <location>
        <begin position="308"/>
        <end position="377"/>
    </location>
</feature>
<dbReference type="Gene3D" id="3.10.580.10">
    <property type="entry name" value="CBS-domain"/>
    <property type="match status" value="1"/>
</dbReference>
<name>A0A0M0LQS6_9EUKA</name>
<sequence length="671" mass="72716">MSDSAAAYVFPNATVCYPVCDQFIGSSDFLTCTEACAEGPLEWTDYLPDVLFTVVLVMFSAMFSGLTLGLLSLDIEGLELIIAAGEEQEKKYAQKILPLRKRGNLLLCTLLLGNTLVNAQIAITSASITSGVVGGLVATIIIVIFGEISPQAICSRHGLRIGASTVFIVRPLMFLFFPITFPISRVLDYFLGAEIGTVYSRQHLHALLDMEVKQGAVTQEDQMLLSSALRFTSKVSSEIMTPLKEVFMISVTDNLDFDKLKDIYTSGYTRIPVYHNRKDCIVGIVFTKDLILVDPSDEIPVASILPFCSRSLYAAPKGTSLEKLLAEMQASRSHLYFVTEAPGAQVGRRLARVERVLGIVTMEDLIETLISIEIIDETDLFEDLDGGGTHQHSQISWRKIKQNAERRLEFFEMIQRRDEMLANGPSAQGAGPNFMGGERPTPQEVRALASYLSNNVPFFRPPHWSIPMLRRLLNRSSISTITDEDVERGRYVYVRGVPASFCCLLLHGQLQIRAGNEGFASEIGPWTTIALPALEAPNYTPDFTARVECAARILIISRQEVLTVLGGALPNGLTSPATGLMGAMLGATPSASAMLGATPSGKTLLDGSRSGSGRGSCVGTLPSSLALGPSGGSMEGLYSLDMRTNPDPMSSRGEAGADSSGSEQLHDAEEM</sequence>
<evidence type="ECO:0000259" key="10">
    <source>
        <dbReference type="PROSITE" id="PS51371"/>
    </source>
</evidence>
<organism evidence="12 13">
    <name type="scientific">Chrysochromulina tobinii</name>
    <dbReference type="NCBI Taxonomy" id="1460289"/>
    <lineage>
        <taxon>Eukaryota</taxon>
        <taxon>Haptista</taxon>
        <taxon>Haptophyta</taxon>
        <taxon>Prymnesiophyceae</taxon>
        <taxon>Prymnesiales</taxon>
        <taxon>Chrysochromulinaceae</taxon>
        <taxon>Chrysochromulina</taxon>
    </lineage>
</organism>
<evidence type="ECO:0000256" key="4">
    <source>
        <dbReference type="ARBA" id="ARBA00022989"/>
    </source>
</evidence>
<evidence type="ECO:0000313" key="13">
    <source>
        <dbReference type="Proteomes" id="UP000037460"/>
    </source>
</evidence>
<reference evidence="13" key="1">
    <citation type="journal article" date="2015" name="PLoS Genet.">
        <title>Genome Sequence and Transcriptome Analyses of Chrysochromulina tobin: Metabolic Tools for Enhanced Algal Fitness in the Prominent Order Prymnesiales (Haptophyceae).</title>
        <authorList>
            <person name="Hovde B.T."/>
            <person name="Deodato C.R."/>
            <person name="Hunsperger H.M."/>
            <person name="Ryken S.A."/>
            <person name="Yost W."/>
            <person name="Jha R.K."/>
            <person name="Patterson J."/>
            <person name="Monnat R.J. Jr."/>
            <person name="Barlow S.B."/>
            <person name="Starkenburg S.R."/>
            <person name="Cattolico R.A."/>
        </authorList>
    </citation>
    <scope>NUCLEOTIDE SEQUENCE</scope>
    <source>
        <strain evidence="13">CCMP291</strain>
    </source>
</reference>
<feature type="transmembrane region" description="Helical" evidence="9">
    <location>
        <begin position="104"/>
        <end position="122"/>
    </location>
</feature>
<dbReference type="AlphaFoldDB" id="A0A0M0LQS6"/>
<evidence type="ECO:0000259" key="11">
    <source>
        <dbReference type="PROSITE" id="PS51846"/>
    </source>
</evidence>
<dbReference type="InterPro" id="IPR045095">
    <property type="entry name" value="ACDP"/>
</dbReference>
<keyword evidence="13" id="KW-1185">Reference proteome</keyword>
<dbReference type="Pfam" id="PF01595">
    <property type="entry name" value="CNNM"/>
    <property type="match status" value="1"/>
</dbReference>
<dbReference type="OrthoDB" id="5353557at2759"/>
<proteinExistence type="predicted"/>
<feature type="transmembrane region" description="Helical" evidence="9">
    <location>
        <begin position="158"/>
        <end position="181"/>
    </location>
</feature>
<evidence type="ECO:0000256" key="9">
    <source>
        <dbReference type="SAM" id="Phobius"/>
    </source>
</evidence>
<feature type="transmembrane region" description="Helical" evidence="9">
    <location>
        <begin position="128"/>
        <end position="146"/>
    </location>
</feature>
<dbReference type="PANTHER" id="PTHR12064">
    <property type="entry name" value="METAL TRANSPORTER CNNM"/>
    <property type="match status" value="1"/>
</dbReference>
<evidence type="ECO:0000256" key="1">
    <source>
        <dbReference type="ARBA" id="ARBA00004141"/>
    </source>
</evidence>
<keyword evidence="4 7" id="KW-1133">Transmembrane helix</keyword>
<dbReference type="InterPro" id="IPR002550">
    <property type="entry name" value="CNNM"/>
</dbReference>
<dbReference type="GO" id="GO:0016020">
    <property type="term" value="C:membrane"/>
    <property type="evidence" value="ECO:0007669"/>
    <property type="project" value="UniProtKB-SubCell"/>
</dbReference>
<dbReference type="InterPro" id="IPR044751">
    <property type="entry name" value="Ion_transp-like_CBS"/>
</dbReference>
<evidence type="ECO:0000256" key="3">
    <source>
        <dbReference type="ARBA" id="ARBA00022737"/>
    </source>
</evidence>
<feature type="region of interest" description="Disordered" evidence="8">
    <location>
        <begin position="641"/>
        <end position="671"/>
    </location>
</feature>
<accession>A0A0M0LQS6</accession>
<dbReference type="InterPro" id="IPR000644">
    <property type="entry name" value="CBS_dom"/>
</dbReference>
<dbReference type="PROSITE" id="PS51846">
    <property type="entry name" value="CNNM"/>
    <property type="match status" value="1"/>
</dbReference>
<evidence type="ECO:0000256" key="7">
    <source>
        <dbReference type="PROSITE-ProRule" id="PRU01193"/>
    </source>
</evidence>
<dbReference type="SUPFAM" id="SSF51206">
    <property type="entry name" value="cAMP-binding domain-like"/>
    <property type="match status" value="1"/>
</dbReference>
<evidence type="ECO:0000313" key="12">
    <source>
        <dbReference type="EMBL" id="KOO53351.1"/>
    </source>
</evidence>
<dbReference type="PROSITE" id="PS51371">
    <property type="entry name" value="CBS"/>
    <property type="match status" value="1"/>
</dbReference>
<evidence type="ECO:0000256" key="2">
    <source>
        <dbReference type="ARBA" id="ARBA00022692"/>
    </source>
</evidence>
<dbReference type="Pfam" id="PF25562">
    <property type="entry name" value="CNBH_CNNM2_C"/>
    <property type="match status" value="1"/>
</dbReference>
<keyword evidence="2 7" id="KW-0812">Transmembrane</keyword>
<dbReference type="PANTHER" id="PTHR12064:SF94">
    <property type="entry name" value="UNEXTENDED PROTEIN"/>
    <property type="match status" value="1"/>
</dbReference>
<keyword evidence="6" id="KW-0129">CBS domain</keyword>
<dbReference type="SUPFAM" id="SSF54631">
    <property type="entry name" value="CBS-domain pair"/>
    <property type="match status" value="1"/>
</dbReference>
<evidence type="ECO:0000256" key="6">
    <source>
        <dbReference type="PROSITE-ProRule" id="PRU00703"/>
    </source>
</evidence>
<comment type="subcellular location">
    <subcellularLocation>
        <location evidence="1">Membrane</location>
        <topology evidence="1">Multi-pass membrane protein</topology>
    </subcellularLocation>
</comment>
<keyword evidence="5 7" id="KW-0472">Membrane</keyword>
<feature type="domain" description="CNNM transmembrane" evidence="11">
    <location>
        <begin position="42"/>
        <end position="221"/>
    </location>
</feature>
<feature type="transmembrane region" description="Helical" evidence="9">
    <location>
        <begin position="50"/>
        <end position="71"/>
    </location>
</feature>
<dbReference type="CDD" id="cd04590">
    <property type="entry name" value="CBS_pair_CorC_HlyC_assoc"/>
    <property type="match status" value="1"/>
</dbReference>
<dbReference type="InterPro" id="IPR018490">
    <property type="entry name" value="cNMP-bd_dom_sf"/>
</dbReference>
<protein>
    <submittedName>
        <fullName evidence="12">Ancient conserved domain protein 2</fullName>
    </submittedName>
</protein>